<evidence type="ECO:0000313" key="3">
    <source>
        <dbReference type="Proteomes" id="UP001180551"/>
    </source>
</evidence>
<keyword evidence="1" id="KW-0472">Membrane</keyword>
<dbReference type="Proteomes" id="UP001180551">
    <property type="component" value="Unassembled WGS sequence"/>
</dbReference>
<comment type="caution">
    <text evidence="2">The sequence shown here is derived from an EMBL/GenBank/DDBJ whole genome shotgun (WGS) entry which is preliminary data.</text>
</comment>
<feature type="transmembrane region" description="Helical" evidence="1">
    <location>
        <begin position="6"/>
        <end position="22"/>
    </location>
</feature>
<evidence type="ECO:0000256" key="1">
    <source>
        <dbReference type="SAM" id="Phobius"/>
    </source>
</evidence>
<sequence>MTQGQIYGLVTFLAVVAVMLVRSNEVKAWQAIAIALMGFYLALTPMGYMVTWIVNLIAKAL</sequence>
<organism evidence="2 3">
    <name type="scientific">Streptomyces mooreae</name>
    <dbReference type="NCBI Taxonomy" id="3075523"/>
    <lineage>
        <taxon>Bacteria</taxon>
        <taxon>Bacillati</taxon>
        <taxon>Actinomycetota</taxon>
        <taxon>Actinomycetes</taxon>
        <taxon>Kitasatosporales</taxon>
        <taxon>Streptomycetaceae</taxon>
        <taxon>Streptomyces</taxon>
    </lineage>
</organism>
<name>A0ABU2TB07_9ACTN</name>
<dbReference type="RefSeq" id="WP_311625216.1">
    <property type="nucleotide sequence ID" value="NZ_JAVRFE010000027.1"/>
</dbReference>
<reference evidence="2" key="1">
    <citation type="submission" date="2024-05" db="EMBL/GenBank/DDBJ databases">
        <title>30 novel species of actinomycetes from the DSMZ collection.</title>
        <authorList>
            <person name="Nouioui I."/>
        </authorList>
    </citation>
    <scope>NUCLEOTIDE SEQUENCE</scope>
    <source>
        <strain evidence="2">DSM 41527</strain>
    </source>
</reference>
<accession>A0ABU2TB07</accession>
<dbReference type="EMBL" id="JAVRFE010000027">
    <property type="protein sequence ID" value="MDT0458113.1"/>
    <property type="molecule type" value="Genomic_DNA"/>
</dbReference>
<proteinExistence type="predicted"/>
<evidence type="ECO:0000313" key="2">
    <source>
        <dbReference type="EMBL" id="MDT0458113.1"/>
    </source>
</evidence>
<keyword evidence="1" id="KW-0812">Transmembrane</keyword>
<keyword evidence="1" id="KW-1133">Transmembrane helix</keyword>
<evidence type="ECO:0008006" key="4">
    <source>
        <dbReference type="Google" id="ProtNLM"/>
    </source>
</evidence>
<protein>
    <recommendedName>
        <fullName evidence="4">DUF2304 domain-containing protein</fullName>
    </recommendedName>
</protein>
<keyword evidence="3" id="KW-1185">Reference proteome</keyword>
<feature type="transmembrane region" description="Helical" evidence="1">
    <location>
        <begin position="34"/>
        <end position="58"/>
    </location>
</feature>
<gene>
    <name evidence="2" type="ORF">RM550_20625</name>
</gene>